<keyword evidence="2" id="KW-0472">Membrane</keyword>
<evidence type="ECO:0000256" key="2">
    <source>
        <dbReference type="SAM" id="Phobius"/>
    </source>
</evidence>
<evidence type="ECO:0000313" key="4">
    <source>
        <dbReference type="EMBL" id="SFM49347.1"/>
    </source>
</evidence>
<dbReference type="PANTHER" id="PTHR22911">
    <property type="entry name" value="ACYL-MALONYL CONDENSING ENZYME-RELATED"/>
    <property type="match status" value="1"/>
</dbReference>
<reference evidence="5" key="1">
    <citation type="submission" date="2016-10" db="EMBL/GenBank/DDBJ databases">
        <authorList>
            <person name="Varghese N."/>
            <person name="Submissions S."/>
        </authorList>
    </citation>
    <scope>NUCLEOTIDE SEQUENCE [LARGE SCALE GENOMIC DNA]</scope>
    <source>
        <strain evidence="5">CGMCC 1.6775</strain>
    </source>
</reference>
<feature type="transmembrane region" description="Helical" evidence="2">
    <location>
        <begin position="270"/>
        <end position="287"/>
    </location>
</feature>
<gene>
    <name evidence="4" type="ORF">SAMN04487961_0463</name>
</gene>
<feature type="domain" description="EamA" evidence="3">
    <location>
        <begin position="43"/>
        <end position="173"/>
    </location>
</feature>
<keyword evidence="5" id="KW-1185">Reference proteome</keyword>
<dbReference type="Pfam" id="PF00892">
    <property type="entry name" value="EamA"/>
    <property type="match status" value="2"/>
</dbReference>
<feature type="transmembrane region" description="Helical" evidence="2">
    <location>
        <begin position="44"/>
        <end position="65"/>
    </location>
</feature>
<feature type="transmembrane region" description="Helical" evidence="2">
    <location>
        <begin position="235"/>
        <end position="258"/>
    </location>
</feature>
<dbReference type="EMBL" id="FOUR01000001">
    <property type="protein sequence ID" value="SFM49347.1"/>
    <property type="molecule type" value="Genomic_DNA"/>
</dbReference>
<organism evidence="4 5">
    <name type="scientific">Marinobacter pelagius</name>
    <dbReference type="NCBI Taxonomy" id="379482"/>
    <lineage>
        <taxon>Bacteria</taxon>
        <taxon>Pseudomonadati</taxon>
        <taxon>Pseudomonadota</taxon>
        <taxon>Gammaproteobacteria</taxon>
        <taxon>Pseudomonadales</taxon>
        <taxon>Marinobacteraceae</taxon>
        <taxon>Marinobacter</taxon>
    </lineage>
</organism>
<feature type="transmembrane region" description="Helical" evidence="2">
    <location>
        <begin position="180"/>
        <end position="200"/>
    </location>
</feature>
<accession>A0A1I4RAU7</accession>
<feature type="compositionally biased region" description="Basic and acidic residues" evidence="1">
    <location>
        <begin position="325"/>
        <end position="338"/>
    </location>
</feature>
<sequence>MAESKRTGTYSQRFSEGETGLFQAPDSKVYERSNTMSGKTVNSAILLLVIGNAMAIASDVFIKLLEPGTPIFQFAFLRCILTLVFLLPLLGQLNRRHLFAGLGVHTVRAHIHLAGILCMVIALGNLPLATANAVFYAAPILVMVLSVIIFREQLTPLSVFAVFSGFAGIVVILRPVEFNWAAIAALASAFALAINAVMVRQLPKQQSTVHKLFLNYLLILPAAGALAWWEGAAWNAGILISALGSALFILGYNITVLLAYRQVDANQVTSAEYTGLIWAVAIGWIWFGEVPDLWFLAGSLMIVVPLILIGLRHRRRSPARGFNPDTRRAKKEERKAGFSDGNHRLAHECRE</sequence>
<feature type="region of interest" description="Disordered" evidence="1">
    <location>
        <begin position="319"/>
        <end position="338"/>
    </location>
</feature>
<dbReference type="InterPro" id="IPR037185">
    <property type="entry name" value="EmrE-like"/>
</dbReference>
<dbReference type="AlphaFoldDB" id="A0A1I4RAU7"/>
<name>A0A1I4RAU7_9GAMM</name>
<keyword evidence="2" id="KW-0812">Transmembrane</keyword>
<feature type="domain" description="EamA" evidence="3">
    <location>
        <begin position="180"/>
        <end position="309"/>
    </location>
</feature>
<feature type="transmembrane region" description="Helical" evidence="2">
    <location>
        <begin position="111"/>
        <end position="128"/>
    </location>
</feature>
<evidence type="ECO:0000313" key="5">
    <source>
        <dbReference type="Proteomes" id="UP000199339"/>
    </source>
</evidence>
<proteinExistence type="predicted"/>
<evidence type="ECO:0000256" key="1">
    <source>
        <dbReference type="SAM" id="MobiDB-lite"/>
    </source>
</evidence>
<dbReference type="PANTHER" id="PTHR22911:SF103">
    <property type="entry name" value="BLR2811 PROTEIN"/>
    <property type="match status" value="1"/>
</dbReference>
<dbReference type="InterPro" id="IPR000620">
    <property type="entry name" value="EamA_dom"/>
</dbReference>
<feature type="transmembrane region" description="Helical" evidence="2">
    <location>
        <begin position="71"/>
        <end position="90"/>
    </location>
</feature>
<feature type="transmembrane region" description="Helical" evidence="2">
    <location>
        <begin position="212"/>
        <end position="229"/>
    </location>
</feature>
<feature type="transmembrane region" description="Helical" evidence="2">
    <location>
        <begin position="134"/>
        <end position="150"/>
    </location>
</feature>
<dbReference type="SUPFAM" id="SSF103481">
    <property type="entry name" value="Multidrug resistance efflux transporter EmrE"/>
    <property type="match status" value="2"/>
</dbReference>
<dbReference type="GO" id="GO:0016020">
    <property type="term" value="C:membrane"/>
    <property type="evidence" value="ECO:0007669"/>
    <property type="project" value="InterPro"/>
</dbReference>
<feature type="transmembrane region" description="Helical" evidence="2">
    <location>
        <begin position="293"/>
        <end position="311"/>
    </location>
</feature>
<evidence type="ECO:0000259" key="3">
    <source>
        <dbReference type="Pfam" id="PF00892"/>
    </source>
</evidence>
<dbReference type="Gene3D" id="1.10.3730.20">
    <property type="match status" value="1"/>
</dbReference>
<keyword evidence="2" id="KW-1133">Transmembrane helix</keyword>
<dbReference type="Proteomes" id="UP000199339">
    <property type="component" value="Unassembled WGS sequence"/>
</dbReference>
<feature type="transmembrane region" description="Helical" evidence="2">
    <location>
        <begin position="157"/>
        <end position="174"/>
    </location>
</feature>
<protein>
    <submittedName>
        <fullName evidence="4">Permease of the drug/metabolite transporter (DMT) superfamily</fullName>
    </submittedName>
</protein>